<keyword evidence="2" id="KW-0812">Transmembrane</keyword>
<evidence type="ECO:0000313" key="5">
    <source>
        <dbReference type="Ensembl" id="ENSCLMP00005047177.1"/>
    </source>
</evidence>
<dbReference type="Gene3D" id="2.60.40.10">
    <property type="entry name" value="Immunoglobulins"/>
    <property type="match status" value="1"/>
</dbReference>
<dbReference type="PANTHER" id="PTHR44819:SF1">
    <property type="entry name" value="V-TYPE IMMUNOGLOBULIN DOMAIN-CONTAINING SUPPRESSOR OF T-CELL ACTIVATION"/>
    <property type="match status" value="1"/>
</dbReference>
<dbReference type="InterPro" id="IPR013783">
    <property type="entry name" value="Ig-like_fold"/>
</dbReference>
<feature type="chain" id="PRO_5034506201" evidence="3">
    <location>
        <begin position="30"/>
        <end position="329"/>
    </location>
</feature>
<feature type="transmembrane region" description="Helical" evidence="2">
    <location>
        <begin position="186"/>
        <end position="208"/>
    </location>
</feature>
<dbReference type="InterPro" id="IPR036179">
    <property type="entry name" value="Ig-like_dom_sf"/>
</dbReference>
<dbReference type="GO" id="GO:0050776">
    <property type="term" value="P:regulation of immune response"/>
    <property type="evidence" value="ECO:0007669"/>
    <property type="project" value="InterPro"/>
</dbReference>
<evidence type="ECO:0000256" key="3">
    <source>
        <dbReference type="SAM" id="SignalP"/>
    </source>
</evidence>
<proteinExistence type="predicted"/>
<dbReference type="GeneTree" id="ENSGT00940000163216"/>
<reference evidence="5" key="2">
    <citation type="submission" date="2025-09" db="UniProtKB">
        <authorList>
            <consortium name="Ensembl"/>
        </authorList>
    </citation>
    <scope>IDENTIFICATION</scope>
</reference>
<keyword evidence="3" id="KW-0732">Signal</keyword>
<dbReference type="GO" id="GO:0005886">
    <property type="term" value="C:plasma membrane"/>
    <property type="evidence" value="ECO:0007669"/>
    <property type="project" value="TreeGrafter"/>
</dbReference>
<feature type="domain" description="Immunoglobulin V-set" evidence="4">
    <location>
        <begin position="48"/>
        <end position="139"/>
    </location>
</feature>
<dbReference type="InterPro" id="IPR013106">
    <property type="entry name" value="Ig_V-set"/>
</dbReference>
<dbReference type="Pfam" id="PF07686">
    <property type="entry name" value="V-set"/>
    <property type="match status" value="1"/>
</dbReference>
<keyword evidence="6" id="KW-1185">Reference proteome</keyword>
<feature type="signal peptide" evidence="3">
    <location>
        <begin position="1"/>
        <end position="29"/>
    </location>
</feature>
<dbReference type="AlphaFoldDB" id="A0A8C3AV11"/>
<evidence type="ECO:0000256" key="2">
    <source>
        <dbReference type="SAM" id="Phobius"/>
    </source>
</evidence>
<accession>A0A8C3AV11</accession>
<evidence type="ECO:0000256" key="1">
    <source>
        <dbReference type="SAM" id="MobiDB-lite"/>
    </source>
</evidence>
<feature type="region of interest" description="Disordered" evidence="1">
    <location>
        <begin position="87"/>
        <end position="106"/>
    </location>
</feature>
<dbReference type="PANTHER" id="PTHR44819">
    <property type="entry name" value="V-TYPE IMMUNOGLOBULIN DOMAIN-CONTAINING SUPPRESSOR OF T-CELL ACTIVATION"/>
    <property type="match status" value="1"/>
</dbReference>
<dbReference type="SUPFAM" id="SSF48726">
    <property type="entry name" value="Immunoglobulin"/>
    <property type="match status" value="1"/>
</dbReference>
<reference evidence="5" key="1">
    <citation type="submission" date="2025-08" db="UniProtKB">
        <authorList>
            <consortium name="Ensembl"/>
        </authorList>
    </citation>
    <scope>IDENTIFICATION</scope>
</reference>
<dbReference type="Ensembl" id="ENSCLMT00005048793.1">
    <property type="protein sequence ID" value="ENSCLMP00005047177.1"/>
    <property type="gene ID" value="ENSCLMG00005021647.1"/>
</dbReference>
<evidence type="ECO:0000259" key="4">
    <source>
        <dbReference type="Pfam" id="PF07686"/>
    </source>
</evidence>
<evidence type="ECO:0000313" key="6">
    <source>
        <dbReference type="Proteomes" id="UP000694565"/>
    </source>
</evidence>
<organism evidence="5 6">
    <name type="scientific">Cyclopterus lumpus</name>
    <name type="common">Lumpsucker</name>
    <dbReference type="NCBI Taxonomy" id="8103"/>
    <lineage>
        <taxon>Eukaryota</taxon>
        <taxon>Metazoa</taxon>
        <taxon>Chordata</taxon>
        <taxon>Craniata</taxon>
        <taxon>Vertebrata</taxon>
        <taxon>Euteleostomi</taxon>
        <taxon>Actinopterygii</taxon>
        <taxon>Neopterygii</taxon>
        <taxon>Teleostei</taxon>
        <taxon>Neoteleostei</taxon>
        <taxon>Acanthomorphata</taxon>
        <taxon>Eupercaria</taxon>
        <taxon>Perciformes</taxon>
        <taxon>Cottioidei</taxon>
        <taxon>Cottales</taxon>
        <taxon>Cyclopteridae</taxon>
        <taxon>Cyclopterus</taxon>
    </lineage>
</organism>
<dbReference type="GO" id="GO:0046636">
    <property type="term" value="P:negative regulation of alpha-beta T cell activation"/>
    <property type="evidence" value="ECO:0007669"/>
    <property type="project" value="TreeGrafter"/>
</dbReference>
<protein>
    <submittedName>
        <fullName evidence="5">V-set immunoregulatory receptor</fullName>
    </submittedName>
</protein>
<dbReference type="Proteomes" id="UP000694565">
    <property type="component" value="Unplaced"/>
</dbReference>
<name>A0A8C3AV11_CYCLU</name>
<keyword evidence="2" id="KW-0472">Membrane</keyword>
<keyword evidence="2" id="KW-1133">Transmembrane helix</keyword>
<sequence>MEPGRPSVWRKKSLFWLCSVLCSASGGKGDMSHAHFTLGVSAPHLYYTCPEGATVKLVCSQRGATLHPTDVLRRSWLFTPHSDQRCMGRTGPRHTTVGHSHGNHSSPSGLQFGSAQHNFWVVLQNVTHSDQGRYCCMLLDFQLEHKHGALVQKPHSHVILQVTPRRNGSQDCTVWDSAPAGGSVPVALAIAACILALLSLPLILVLVYKQRQSAQSSRRAQELVRMDSEAQGHENPVFLGGSPQIKTRTVSQIMARQSSETGRHLLSEPGTPLSPPAHGDVFFPIEDTILESPDFLQSDVALISCLTITSAGIVVCTLSGLQEGTDCLF</sequence>
<dbReference type="InterPro" id="IPR042473">
    <property type="entry name" value="VISTA"/>
</dbReference>